<proteinExistence type="predicted"/>
<dbReference type="Proteomes" id="UP000053144">
    <property type="component" value="Unassembled WGS sequence"/>
</dbReference>
<evidence type="ECO:0000313" key="1">
    <source>
        <dbReference type="EMBL" id="KOM28330.1"/>
    </source>
</evidence>
<gene>
    <name evidence="1" type="ORF">LR48_Vigan528s000100</name>
</gene>
<reference evidence="2" key="1">
    <citation type="journal article" date="2015" name="Proc. Natl. Acad. Sci. U.S.A.">
        <title>Genome sequencing of adzuki bean (Vigna angularis) provides insight into high starch and low fat accumulation and domestication.</title>
        <authorList>
            <person name="Yang K."/>
            <person name="Tian Z."/>
            <person name="Chen C."/>
            <person name="Luo L."/>
            <person name="Zhao B."/>
            <person name="Wang Z."/>
            <person name="Yu L."/>
            <person name="Li Y."/>
            <person name="Sun Y."/>
            <person name="Li W."/>
            <person name="Chen Y."/>
            <person name="Li Y."/>
            <person name="Zhang Y."/>
            <person name="Ai D."/>
            <person name="Zhao J."/>
            <person name="Shang C."/>
            <person name="Ma Y."/>
            <person name="Wu B."/>
            <person name="Wang M."/>
            <person name="Gao L."/>
            <person name="Sun D."/>
            <person name="Zhang P."/>
            <person name="Guo F."/>
            <person name="Wang W."/>
            <person name="Li Y."/>
            <person name="Wang J."/>
            <person name="Varshney R.K."/>
            <person name="Wang J."/>
            <person name="Ling H.Q."/>
            <person name="Wan P."/>
        </authorList>
    </citation>
    <scope>NUCLEOTIDE SEQUENCE</scope>
    <source>
        <strain evidence="2">cv. Jingnong 6</strain>
    </source>
</reference>
<evidence type="ECO:0000313" key="2">
    <source>
        <dbReference type="Proteomes" id="UP000053144"/>
    </source>
</evidence>
<dbReference type="Gramene" id="KOM28330">
    <property type="protein sequence ID" value="KOM28330"/>
    <property type="gene ID" value="LR48_Vigan528s000100"/>
</dbReference>
<name>A0A0L9TCI6_PHAAN</name>
<dbReference type="AlphaFoldDB" id="A0A0L9TCI6"/>
<protein>
    <submittedName>
        <fullName evidence="1">Uncharacterized protein</fullName>
    </submittedName>
</protein>
<organism evidence="1 2">
    <name type="scientific">Phaseolus angularis</name>
    <name type="common">Azuki bean</name>
    <name type="synonym">Vigna angularis</name>
    <dbReference type="NCBI Taxonomy" id="3914"/>
    <lineage>
        <taxon>Eukaryota</taxon>
        <taxon>Viridiplantae</taxon>
        <taxon>Streptophyta</taxon>
        <taxon>Embryophyta</taxon>
        <taxon>Tracheophyta</taxon>
        <taxon>Spermatophyta</taxon>
        <taxon>Magnoliopsida</taxon>
        <taxon>eudicotyledons</taxon>
        <taxon>Gunneridae</taxon>
        <taxon>Pentapetalae</taxon>
        <taxon>rosids</taxon>
        <taxon>fabids</taxon>
        <taxon>Fabales</taxon>
        <taxon>Fabaceae</taxon>
        <taxon>Papilionoideae</taxon>
        <taxon>50 kb inversion clade</taxon>
        <taxon>NPAAA clade</taxon>
        <taxon>indigoferoid/millettioid clade</taxon>
        <taxon>Phaseoleae</taxon>
        <taxon>Vigna</taxon>
    </lineage>
</organism>
<dbReference type="EMBL" id="KQ258429">
    <property type="protein sequence ID" value="KOM28330.1"/>
    <property type="molecule type" value="Genomic_DNA"/>
</dbReference>
<sequence length="188" mass="21511">MHLATRTPPFDTHALHLKRTHVHNACMLTSVTLERSKALMESKWQQAVGRSSCVRKEMISGSNWKVLSLIVEAKWQRRRECPFDLGRKINFLKHSSLLCVLLHLPQKTKPPFFSSISLETFSSLFCNSPSFAPFTFQHREKRPCTVSFPSNRLVLDSETDGEALLEETLEEENLEDANLVEAEVKAEQ</sequence>
<accession>A0A0L9TCI6</accession>